<dbReference type="Proteomes" id="UP000290572">
    <property type="component" value="Unassembled WGS sequence"/>
</dbReference>
<dbReference type="GO" id="GO:0020037">
    <property type="term" value="F:heme binding"/>
    <property type="evidence" value="ECO:0007669"/>
    <property type="project" value="InterPro"/>
</dbReference>
<evidence type="ECO:0000256" key="8">
    <source>
        <dbReference type="ARBA" id="ARBA00022617"/>
    </source>
</evidence>
<dbReference type="FunFam" id="1.50.40.10:FF:000049">
    <property type="entry name" value="Solute carrier family 25 member 45"/>
    <property type="match status" value="1"/>
</dbReference>
<evidence type="ECO:0000313" key="23">
    <source>
        <dbReference type="Proteomes" id="UP000290572"/>
    </source>
</evidence>
<keyword evidence="18" id="KW-0503">Monooxygenase</keyword>
<evidence type="ECO:0000256" key="16">
    <source>
        <dbReference type="ARBA" id="ARBA00023002"/>
    </source>
</evidence>
<evidence type="ECO:0000256" key="7">
    <source>
        <dbReference type="ARBA" id="ARBA00022448"/>
    </source>
</evidence>
<organism evidence="22 23">
    <name type="scientific">Labeo rohita</name>
    <name type="common">Indian major carp</name>
    <name type="synonym">Cyprinus rohita</name>
    <dbReference type="NCBI Taxonomy" id="84645"/>
    <lineage>
        <taxon>Eukaryota</taxon>
        <taxon>Metazoa</taxon>
        <taxon>Chordata</taxon>
        <taxon>Craniata</taxon>
        <taxon>Vertebrata</taxon>
        <taxon>Euteleostomi</taxon>
        <taxon>Actinopterygii</taxon>
        <taxon>Neopterygii</taxon>
        <taxon>Teleostei</taxon>
        <taxon>Ostariophysi</taxon>
        <taxon>Cypriniformes</taxon>
        <taxon>Cyprinidae</taxon>
        <taxon>Labeoninae</taxon>
        <taxon>Labeonini</taxon>
        <taxon>Labeo</taxon>
    </lineage>
</organism>
<dbReference type="Gene3D" id="1.10.630.10">
    <property type="entry name" value="Cytochrome P450"/>
    <property type="match status" value="1"/>
</dbReference>
<evidence type="ECO:0000256" key="11">
    <source>
        <dbReference type="ARBA" id="ARBA00022737"/>
    </source>
</evidence>
<evidence type="ECO:0000256" key="17">
    <source>
        <dbReference type="ARBA" id="ARBA00023004"/>
    </source>
</evidence>
<feature type="repeat" description="Solcar" evidence="21">
    <location>
        <begin position="531"/>
        <end position="618"/>
    </location>
</feature>
<dbReference type="InterPro" id="IPR018108">
    <property type="entry name" value="MCP_transmembrane"/>
</dbReference>
<dbReference type="STRING" id="84645.A0A498NDM9"/>
<dbReference type="GO" id="GO:0005789">
    <property type="term" value="C:endoplasmic reticulum membrane"/>
    <property type="evidence" value="ECO:0007669"/>
    <property type="project" value="UniProtKB-SubCell"/>
</dbReference>
<keyword evidence="17" id="KW-0408">Iron</keyword>
<dbReference type="InterPro" id="IPR002401">
    <property type="entry name" value="Cyt_P450_E_grp-I"/>
</dbReference>
<dbReference type="EMBL" id="QBIY01011567">
    <property type="protein sequence ID" value="RXN30612.1"/>
    <property type="molecule type" value="Genomic_DNA"/>
</dbReference>
<evidence type="ECO:0000256" key="18">
    <source>
        <dbReference type="ARBA" id="ARBA00023033"/>
    </source>
</evidence>
<comment type="similarity">
    <text evidence="5">Belongs to the mitochondrial carrier (TC 2.A.29) family.</text>
</comment>
<dbReference type="SUPFAM" id="SSF103506">
    <property type="entry name" value="Mitochondrial carrier"/>
    <property type="match status" value="1"/>
</dbReference>
<proteinExistence type="inferred from homology"/>
<keyword evidence="11" id="KW-0677">Repeat</keyword>
<evidence type="ECO:0000256" key="19">
    <source>
        <dbReference type="ARBA" id="ARBA00023128"/>
    </source>
</evidence>
<keyword evidence="16" id="KW-0560">Oxidoreductase</keyword>
<dbReference type="Pfam" id="PF00067">
    <property type="entry name" value="p450"/>
    <property type="match status" value="1"/>
</dbReference>
<evidence type="ECO:0000256" key="5">
    <source>
        <dbReference type="ARBA" id="ARBA00006375"/>
    </source>
</evidence>
<comment type="similarity">
    <text evidence="6">Belongs to the cytochrome P450 family.</text>
</comment>
<keyword evidence="7" id="KW-0813">Transport</keyword>
<dbReference type="PRINTS" id="PR00463">
    <property type="entry name" value="EP450I"/>
</dbReference>
<dbReference type="InterPro" id="IPR023395">
    <property type="entry name" value="MCP_dom_sf"/>
</dbReference>
<dbReference type="GO" id="GO:0004497">
    <property type="term" value="F:monooxygenase activity"/>
    <property type="evidence" value="ECO:0007669"/>
    <property type="project" value="UniProtKB-KW"/>
</dbReference>
<dbReference type="GO" id="GO:0016705">
    <property type="term" value="F:oxidoreductase activity, acting on paired donors, with incorporation or reduction of molecular oxygen"/>
    <property type="evidence" value="ECO:0007669"/>
    <property type="project" value="InterPro"/>
</dbReference>
<evidence type="ECO:0000256" key="12">
    <source>
        <dbReference type="ARBA" id="ARBA00022792"/>
    </source>
</evidence>
<dbReference type="PROSITE" id="PS50920">
    <property type="entry name" value="SOLCAR"/>
    <property type="match status" value="3"/>
</dbReference>
<keyword evidence="10" id="KW-0479">Metal-binding</keyword>
<evidence type="ECO:0000256" key="20">
    <source>
        <dbReference type="ARBA" id="ARBA00023136"/>
    </source>
</evidence>
<accession>A0A498NDM9</accession>
<feature type="repeat" description="Solcar" evidence="21">
    <location>
        <begin position="340"/>
        <end position="423"/>
    </location>
</feature>
<sequence>MDYAYGDMQILTRELEWTLEANSAQSTTMLLMPLLNALDVKSCLVLLLISLLVFDFWKSKNAPNFPPGPWGFPFLGNVFIGFDCRAMDEVAAKFGNIFSLRVGYDKIVLVSGYEWVKEVLVTQGDYFLDRLISPPFKEVFQGNGISLSSGYKWRKQRHFTAFHLKAFAEGKNALEFHIQKECLYLCQSFEEQQGSPFNPHDILNRATANVIGCFAFGKRFDDNFIDFQSLLLNSDNMFIENIPQIQFYNTFPGLVKRFYGPHKTIFSNYTKLTAFIKKQIEKHKKDWDPFDHRDFIDAYIGEIDKRRKDSQAAFTVDNLACITVDLFKTGTQTMTDTLQWALLLMIKYPNVQSAVGLVVGHPLDTVKVRLQTQAVYRGIFDCVVKTYTHEGCRGFFKGMSFPVLSIAISNSVAFGSYSNALDYLTQSHRNNSDQSKQPSLTAVFMAGCFSGLAQATPIDLVKVRLQNQTKSGGNKYRGPIHCIAVILREDGVKGLFRGIWALALRDVPCFGLYFLPYELTCRMLTEKGKQPGNCAVLVAGGVAGVVTWACATPMDVVKARLQMCGGGGRVYSGVLNCITVSVREEGMRVFFKGLLLNSVRAFPVNAVTFLSFEMLLRAMTDSSQD</sequence>
<comment type="subcellular location">
    <subcellularLocation>
        <location evidence="3">Endoplasmic reticulum membrane</location>
        <topology evidence="3">Peripheral membrane protein</topology>
    </subcellularLocation>
    <subcellularLocation>
        <location evidence="2">Microsome membrane</location>
        <topology evidence="2">Peripheral membrane protein</topology>
    </subcellularLocation>
    <subcellularLocation>
        <location evidence="4">Mitochondrion inner membrane</location>
        <topology evidence="4">Multi-pass membrane protein</topology>
    </subcellularLocation>
</comment>
<dbReference type="InterPro" id="IPR036396">
    <property type="entry name" value="Cyt_P450_sf"/>
</dbReference>
<dbReference type="FunFam" id="1.10.630.10:FF:000238">
    <property type="entry name" value="Cytochrome P450 2A6"/>
    <property type="match status" value="1"/>
</dbReference>
<dbReference type="InterPro" id="IPR050567">
    <property type="entry name" value="Mitochondrial_Carrier"/>
</dbReference>
<keyword evidence="9 21" id="KW-0812">Transmembrane</keyword>
<keyword evidence="14" id="KW-0492">Microsome</keyword>
<dbReference type="GO" id="GO:0022857">
    <property type="term" value="F:transmembrane transporter activity"/>
    <property type="evidence" value="ECO:0007669"/>
    <property type="project" value="TreeGrafter"/>
</dbReference>
<dbReference type="PANTHER" id="PTHR45624:SF6">
    <property type="entry name" value="SOLUTE CARRIER FAMILY 25 MEMBER 45"/>
    <property type="match status" value="1"/>
</dbReference>
<dbReference type="InterPro" id="IPR001128">
    <property type="entry name" value="Cyt_P450"/>
</dbReference>
<keyword evidence="12" id="KW-0999">Mitochondrion inner membrane</keyword>
<evidence type="ECO:0000256" key="10">
    <source>
        <dbReference type="ARBA" id="ARBA00022723"/>
    </source>
</evidence>
<evidence type="ECO:0000256" key="2">
    <source>
        <dbReference type="ARBA" id="ARBA00004174"/>
    </source>
</evidence>
<dbReference type="SUPFAM" id="SSF48264">
    <property type="entry name" value="Cytochrome P450"/>
    <property type="match status" value="1"/>
</dbReference>
<evidence type="ECO:0000313" key="22">
    <source>
        <dbReference type="EMBL" id="RXN30612.1"/>
    </source>
</evidence>
<feature type="repeat" description="Solcar" evidence="21">
    <location>
        <begin position="438"/>
        <end position="523"/>
    </location>
</feature>
<evidence type="ECO:0000256" key="13">
    <source>
        <dbReference type="ARBA" id="ARBA00022824"/>
    </source>
</evidence>
<reference evidence="22 23" key="1">
    <citation type="submission" date="2018-03" db="EMBL/GenBank/DDBJ databases">
        <title>Draft genome sequence of Rohu Carp (Labeo rohita).</title>
        <authorList>
            <person name="Das P."/>
            <person name="Kushwaha B."/>
            <person name="Joshi C.G."/>
            <person name="Kumar D."/>
            <person name="Nagpure N.S."/>
            <person name="Sahoo L."/>
            <person name="Das S.P."/>
            <person name="Bit A."/>
            <person name="Patnaik S."/>
            <person name="Meher P.K."/>
            <person name="Jayasankar P."/>
            <person name="Koringa P.G."/>
            <person name="Patel N.V."/>
            <person name="Hinsu A.T."/>
            <person name="Kumar R."/>
            <person name="Pandey M."/>
            <person name="Agarwal S."/>
            <person name="Srivastava S."/>
            <person name="Singh M."/>
            <person name="Iquebal M.A."/>
            <person name="Jaiswal S."/>
            <person name="Angadi U.B."/>
            <person name="Kumar N."/>
            <person name="Raza M."/>
            <person name="Shah T.M."/>
            <person name="Rai A."/>
            <person name="Jena J.K."/>
        </authorList>
    </citation>
    <scope>NUCLEOTIDE SEQUENCE [LARGE SCALE GENOMIC DNA]</scope>
    <source>
        <strain evidence="22">DASCIFA01</strain>
        <tissue evidence="22">Testis</tissue>
    </source>
</reference>
<name>A0A498NDM9_LABRO</name>
<protein>
    <submittedName>
        <fullName evidence="22">Solute carrier family 25 member 45 isoform X1</fullName>
    </submittedName>
</protein>
<evidence type="ECO:0000256" key="1">
    <source>
        <dbReference type="ARBA" id="ARBA00001971"/>
    </source>
</evidence>
<dbReference type="GO" id="GO:0005506">
    <property type="term" value="F:iron ion binding"/>
    <property type="evidence" value="ECO:0007669"/>
    <property type="project" value="InterPro"/>
</dbReference>
<dbReference type="GO" id="GO:0005743">
    <property type="term" value="C:mitochondrial inner membrane"/>
    <property type="evidence" value="ECO:0007669"/>
    <property type="project" value="UniProtKB-SubCell"/>
</dbReference>
<keyword evidence="13" id="KW-0256">Endoplasmic reticulum</keyword>
<evidence type="ECO:0000256" key="14">
    <source>
        <dbReference type="ARBA" id="ARBA00022848"/>
    </source>
</evidence>
<evidence type="ECO:0000256" key="21">
    <source>
        <dbReference type="PROSITE-ProRule" id="PRU00282"/>
    </source>
</evidence>
<comment type="cofactor">
    <cofactor evidence="1">
        <name>heme</name>
        <dbReference type="ChEBI" id="CHEBI:30413"/>
    </cofactor>
</comment>
<evidence type="ECO:0000256" key="3">
    <source>
        <dbReference type="ARBA" id="ARBA00004406"/>
    </source>
</evidence>
<evidence type="ECO:0000256" key="6">
    <source>
        <dbReference type="ARBA" id="ARBA00010617"/>
    </source>
</evidence>
<keyword evidence="8" id="KW-0349">Heme</keyword>
<gene>
    <name evidence="22" type="ORF">ROHU_017659</name>
</gene>
<keyword evidence="15" id="KW-1133">Transmembrane helix</keyword>
<dbReference type="AlphaFoldDB" id="A0A498NDM9"/>
<evidence type="ECO:0000256" key="15">
    <source>
        <dbReference type="ARBA" id="ARBA00022989"/>
    </source>
</evidence>
<evidence type="ECO:0000256" key="4">
    <source>
        <dbReference type="ARBA" id="ARBA00004448"/>
    </source>
</evidence>
<keyword evidence="23" id="KW-1185">Reference proteome</keyword>
<dbReference type="Pfam" id="PF00153">
    <property type="entry name" value="Mito_carr"/>
    <property type="match status" value="2"/>
</dbReference>
<keyword evidence="20 21" id="KW-0472">Membrane</keyword>
<keyword evidence="19" id="KW-0496">Mitochondrion</keyword>
<dbReference type="PANTHER" id="PTHR45624">
    <property type="entry name" value="MITOCHONDRIAL BASIC AMINO ACIDS TRANSPORTER-RELATED"/>
    <property type="match status" value="1"/>
</dbReference>
<dbReference type="Gene3D" id="1.50.40.10">
    <property type="entry name" value="Mitochondrial carrier domain"/>
    <property type="match status" value="1"/>
</dbReference>
<evidence type="ECO:0000256" key="9">
    <source>
        <dbReference type="ARBA" id="ARBA00022692"/>
    </source>
</evidence>
<comment type="caution">
    <text evidence="22">The sequence shown here is derived from an EMBL/GenBank/DDBJ whole genome shotgun (WGS) entry which is preliminary data.</text>
</comment>